<dbReference type="EMBL" id="JAVRBK010000001">
    <property type="protein sequence ID" value="KAK5649354.1"/>
    <property type="molecule type" value="Genomic_DNA"/>
</dbReference>
<evidence type="ECO:0000256" key="2">
    <source>
        <dbReference type="ARBA" id="ARBA00022676"/>
    </source>
</evidence>
<keyword evidence="5" id="KW-0472">Membrane</keyword>
<dbReference type="GO" id="GO:0015020">
    <property type="term" value="F:glucuronosyltransferase activity"/>
    <property type="evidence" value="ECO:0007669"/>
    <property type="project" value="UniProtKB-EC"/>
</dbReference>
<dbReference type="GO" id="GO:0016020">
    <property type="term" value="C:membrane"/>
    <property type="evidence" value="ECO:0007669"/>
    <property type="project" value="UniProtKB-SubCell"/>
</dbReference>
<comment type="subcellular location">
    <subcellularLocation>
        <location evidence="5">Membrane</location>
        <topology evidence="5">Single-pass membrane protein</topology>
    </subcellularLocation>
</comment>
<dbReference type="AlphaFoldDB" id="A0AAN7VTU7"/>
<dbReference type="PANTHER" id="PTHR48043">
    <property type="entry name" value="EG:EG0003.4 PROTEIN-RELATED"/>
    <property type="match status" value="1"/>
</dbReference>
<evidence type="ECO:0000313" key="7">
    <source>
        <dbReference type="Proteomes" id="UP001329430"/>
    </source>
</evidence>
<accession>A0AAN7VTU7</accession>
<keyword evidence="5" id="KW-0812">Transmembrane</keyword>
<proteinExistence type="inferred from homology"/>
<dbReference type="InterPro" id="IPR035595">
    <property type="entry name" value="UDP_glycos_trans_CS"/>
</dbReference>
<gene>
    <name evidence="6" type="ORF">RI129_000383</name>
</gene>
<reference evidence="6 7" key="1">
    <citation type="journal article" date="2024" name="Insects">
        <title>An Improved Chromosome-Level Genome Assembly of the Firefly Pyrocoelia pectoralis.</title>
        <authorList>
            <person name="Fu X."/>
            <person name="Meyer-Rochow V.B."/>
            <person name="Ballantyne L."/>
            <person name="Zhu X."/>
        </authorList>
    </citation>
    <scope>NUCLEOTIDE SEQUENCE [LARGE SCALE GENOMIC DNA]</scope>
    <source>
        <strain evidence="6">XCY_ONT2</strain>
    </source>
</reference>
<evidence type="ECO:0000313" key="6">
    <source>
        <dbReference type="EMBL" id="KAK5649354.1"/>
    </source>
</evidence>
<evidence type="ECO:0000256" key="5">
    <source>
        <dbReference type="RuleBase" id="RU362059"/>
    </source>
</evidence>
<dbReference type="PANTHER" id="PTHR48043:SF159">
    <property type="entry name" value="EG:EG0003.4 PROTEIN-RELATED"/>
    <property type="match status" value="1"/>
</dbReference>
<dbReference type="InterPro" id="IPR050271">
    <property type="entry name" value="UDP-glycosyltransferase"/>
</dbReference>
<keyword evidence="2 4" id="KW-0328">Glycosyltransferase</keyword>
<dbReference type="InterPro" id="IPR002213">
    <property type="entry name" value="UDP_glucos_trans"/>
</dbReference>
<comment type="catalytic activity">
    <reaction evidence="5">
        <text>glucuronate acceptor + UDP-alpha-D-glucuronate = acceptor beta-D-glucuronoside + UDP + H(+)</text>
        <dbReference type="Rhea" id="RHEA:21032"/>
        <dbReference type="ChEBI" id="CHEBI:15378"/>
        <dbReference type="ChEBI" id="CHEBI:58052"/>
        <dbReference type="ChEBI" id="CHEBI:58223"/>
        <dbReference type="ChEBI" id="CHEBI:132367"/>
        <dbReference type="ChEBI" id="CHEBI:132368"/>
        <dbReference type="EC" id="2.4.1.17"/>
    </reaction>
</comment>
<dbReference type="CDD" id="cd03784">
    <property type="entry name" value="GT1_Gtf-like"/>
    <property type="match status" value="1"/>
</dbReference>
<comment type="caution">
    <text evidence="6">The sequence shown here is derived from an EMBL/GenBank/DDBJ whole genome shotgun (WGS) entry which is preliminary data.</text>
</comment>
<dbReference type="Pfam" id="PF00201">
    <property type="entry name" value="UDPGT"/>
    <property type="match status" value="1"/>
</dbReference>
<comment type="similarity">
    <text evidence="1 4">Belongs to the UDP-glycosyltransferase family.</text>
</comment>
<dbReference type="FunFam" id="3.40.50.2000:FF:000050">
    <property type="entry name" value="UDP-glucuronosyltransferase"/>
    <property type="match status" value="1"/>
</dbReference>
<dbReference type="Proteomes" id="UP001329430">
    <property type="component" value="Chromosome 1"/>
</dbReference>
<feature type="chain" id="PRO_5042662849" description="UDP-glucuronosyltransferase" evidence="5">
    <location>
        <begin position="20"/>
        <end position="517"/>
    </location>
</feature>
<dbReference type="Gene3D" id="3.40.50.2000">
    <property type="entry name" value="Glycogen Phosphorylase B"/>
    <property type="match status" value="2"/>
</dbReference>
<dbReference type="SUPFAM" id="SSF53756">
    <property type="entry name" value="UDP-Glycosyltransferase/glycogen phosphorylase"/>
    <property type="match status" value="1"/>
</dbReference>
<sequence length="517" mass="59447">MQLLCAVLVAFVAIKYSICANILGVIPVPSHSHQVVFWPLWKELSQRGHKVTVITSDPMNNPSLENLTEVDLRSAYQFMNLNFFQLQEEPAWKGLFTFGEFFSNLLEHIISNDKVQQLIRDKTTHFDVVMVEAFHTSALAFASRFNCPLILLSSLDGTSYAYGEIGNPAHPILHPDYALPFYNDLTFTQRIESAWSTLRIKFLQKYFYLPSQQKLVEKYFGPDYPPIEDIFKNYSMFFVNTNNVFHSIRPRLPNIVQIGGGTHLRKRNPLPVKLQNVLDDAKDGAIYFSLGSNVKSKHLSDDTRREILETFKELPYTVLWKFENENLPNVSENVIISKWFPQQDILQHPNVKLFITQGGLQSLEETIFSHVPIIGIPVMGDQMSNVANVVSKGLGLHLDYKDIRKENFKSTIVKVIQNPKYRKSVIEMAKFIEDQPETGVERAVWWTEYVIRHGGAPYMRNPGIDLPWYQYYLLDIIGFAFFITMAAICALVAMWKLTKKLNRLTADHIFEVPLGCR</sequence>
<evidence type="ECO:0000256" key="4">
    <source>
        <dbReference type="RuleBase" id="RU003718"/>
    </source>
</evidence>
<keyword evidence="5" id="KW-1133">Transmembrane helix</keyword>
<name>A0AAN7VTU7_9COLE</name>
<keyword evidence="7" id="KW-1185">Reference proteome</keyword>
<feature type="transmembrane region" description="Helical" evidence="5">
    <location>
        <begin position="471"/>
        <end position="495"/>
    </location>
</feature>
<evidence type="ECO:0000256" key="1">
    <source>
        <dbReference type="ARBA" id="ARBA00009995"/>
    </source>
</evidence>
<feature type="signal peptide" evidence="5">
    <location>
        <begin position="1"/>
        <end position="19"/>
    </location>
</feature>
<dbReference type="PROSITE" id="PS00375">
    <property type="entry name" value="UDPGT"/>
    <property type="match status" value="1"/>
</dbReference>
<organism evidence="6 7">
    <name type="scientific">Pyrocoelia pectoralis</name>
    <dbReference type="NCBI Taxonomy" id="417401"/>
    <lineage>
        <taxon>Eukaryota</taxon>
        <taxon>Metazoa</taxon>
        <taxon>Ecdysozoa</taxon>
        <taxon>Arthropoda</taxon>
        <taxon>Hexapoda</taxon>
        <taxon>Insecta</taxon>
        <taxon>Pterygota</taxon>
        <taxon>Neoptera</taxon>
        <taxon>Endopterygota</taxon>
        <taxon>Coleoptera</taxon>
        <taxon>Polyphaga</taxon>
        <taxon>Elateriformia</taxon>
        <taxon>Elateroidea</taxon>
        <taxon>Lampyridae</taxon>
        <taxon>Lampyrinae</taxon>
        <taxon>Pyrocoelia</taxon>
    </lineage>
</organism>
<evidence type="ECO:0000256" key="3">
    <source>
        <dbReference type="ARBA" id="ARBA00022679"/>
    </source>
</evidence>
<dbReference type="EC" id="2.4.1.17" evidence="5"/>
<protein>
    <recommendedName>
        <fullName evidence="5">UDP-glucuronosyltransferase</fullName>
        <ecNumber evidence="5">2.4.1.17</ecNumber>
    </recommendedName>
</protein>
<keyword evidence="5" id="KW-0732">Signal</keyword>
<keyword evidence="3 4" id="KW-0808">Transferase</keyword>